<evidence type="ECO:0000313" key="4">
    <source>
        <dbReference type="Proteomes" id="UP000236743"/>
    </source>
</evidence>
<organism evidence="3 4">
    <name type="scientific">Bosea lathyri</name>
    <dbReference type="NCBI Taxonomy" id="1036778"/>
    <lineage>
        <taxon>Bacteria</taxon>
        <taxon>Pseudomonadati</taxon>
        <taxon>Pseudomonadota</taxon>
        <taxon>Alphaproteobacteria</taxon>
        <taxon>Hyphomicrobiales</taxon>
        <taxon>Boseaceae</taxon>
        <taxon>Bosea</taxon>
    </lineage>
</organism>
<dbReference type="PRINTS" id="PR00420">
    <property type="entry name" value="RNGMNOXGNASE"/>
</dbReference>
<name>A0A1H5Z4I3_9HYPH</name>
<dbReference type="SUPFAM" id="SSF51905">
    <property type="entry name" value="FAD/NAD(P)-binding domain"/>
    <property type="match status" value="1"/>
</dbReference>
<dbReference type="InterPro" id="IPR001763">
    <property type="entry name" value="Rhodanese-like_dom"/>
</dbReference>
<reference evidence="3 4" key="1">
    <citation type="submission" date="2016-10" db="EMBL/GenBank/DDBJ databases">
        <authorList>
            <person name="de Groot N.N."/>
        </authorList>
    </citation>
    <scope>NUCLEOTIDE SEQUENCE [LARGE SCALE GENOMIC DNA]</scope>
    <source>
        <strain evidence="3 4">DSM 26656</strain>
    </source>
</reference>
<dbReference type="OrthoDB" id="9787190at2"/>
<gene>
    <name evidence="3" type="ORF">SAMN04488115_104221</name>
</gene>
<keyword evidence="1" id="KW-0560">Oxidoreductase</keyword>
<dbReference type="GO" id="GO:0016491">
    <property type="term" value="F:oxidoreductase activity"/>
    <property type="evidence" value="ECO:0007669"/>
    <property type="project" value="UniProtKB-KW"/>
</dbReference>
<dbReference type="AlphaFoldDB" id="A0A1H5Z4I3"/>
<dbReference type="InterPro" id="IPR036188">
    <property type="entry name" value="FAD/NAD-bd_sf"/>
</dbReference>
<feature type="domain" description="Rhodanese" evidence="2">
    <location>
        <begin position="13"/>
        <end position="51"/>
    </location>
</feature>
<dbReference type="InterPro" id="IPR006076">
    <property type="entry name" value="FAD-dep_OxRdtase"/>
</dbReference>
<protein>
    <submittedName>
        <fullName evidence="3">Sarcosine oxidase subunit beta</fullName>
    </submittedName>
</protein>
<evidence type="ECO:0000313" key="3">
    <source>
        <dbReference type="EMBL" id="SEG30555.1"/>
    </source>
</evidence>
<dbReference type="GO" id="GO:0005737">
    <property type="term" value="C:cytoplasm"/>
    <property type="evidence" value="ECO:0007669"/>
    <property type="project" value="TreeGrafter"/>
</dbReference>
<dbReference type="PANTHER" id="PTHR13847">
    <property type="entry name" value="SARCOSINE DEHYDROGENASE-RELATED"/>
    <property type="match status" value="1"/>
</dbReference>
<accession>A0A1H5Z4I3</accession>
<dbReference type="Gene3D" id="3.30.9.10">
    <property type="entry name" value="D-Amino Acid Oxidase, subunit A, domain 2"/>
    <property type="match status" value="1"/>
</dbReference>
<dbReference type="EMBL" id="FNUY01000004">
    <property type="protein sequence ID" value="SEG30555.1"/>
    <property type="molecule type" value="Genomic_DNA"/>
</dbReference>
<dbReference type="Gene3D" id="3.50.50.60">
    <property type="entry name" value="FAD/NAD(P)-binding domain"/>
    <property type="match status" value="1"/>
</dbReference>
<dbReference type="PROSITE" id="PS50206">
    <property type="entry name" value="RHODANESE_3"/>
    <property type="match status" value="1"/>
</dbReference>
<sequence length="388" mass="41525">MSAIKGASVVIVGGGVTGLSAGWWLAREGVDVLVIEKGMIGWEASGRNGGGCSHHHSPLFLEEQRLWPKMDELLGYPTEFAGSRIRLASSEHQMALYGRALSNAARQGFKSEILDTRQIREFVPLAGDNMVGGYFYHFGGHANPHRTLQAYAWAMQDHGGRLMQHCAVTGFRSVGGKVTGVETERGLIACDHLVIAAGPHTGRLSAMLGHEVPMASARCEMVVTEPLPLMPYGGVDGNGLYGRQTLRGNLAYGGGPHEWLDIAGNAAPAKPTTPLMGHIGRRLAELLPKAAHARIIRSWAGVIENTPDGRPVIDRLDTQSNVVVATLSSVGFGLSPASGHAIRDLVMDGACSFADISSFRLARFAQLEPDWRELQGWQALAAEEALAA</sequence>
<keyword evidence="4" id="KW-1185">Reference proteome</keyword>
<evidence type="ECO:0000259" key="2">
    <source>
        <dbReference type="PROSITE" id="PS50206"/>
    </source>
</evidence>
<dbReference type="RefSeq" id="WP_103872660.1">
    <property type="nucleotide sequence ID" value="NZ_FNUY01000004.1"/>
</dbReference>
<dbReference type="Proteomes" id="UP000236743">
    <property type="component" value="Unassembled WGS sequence"/>
</dbReference>
<evidence type="ECO:0000256" key="1">
    <source>
        <dbReference type="ARBA" id="ARBA00023002"/>
    </source>
</evidence>
<proteinExistence type="predicted"/>
<dbReference type="Pfam" id="PF01266">
    <property type="entry name" value="DAO"/>
    <property type="match status" value="1"/>
</dbReference>